<dbReference type="RefSeq" id="WP_378388606.1">
    <property type="nucleotide sequence ID" value="NZ_JBHLWM010000005.1"/>
</dbReference>
<sequence length="227" mass="25461">MIAVGLDGYRHGWVAVTLDGDRHAIDFIPDICWLASQRFTRAAIDIPIGLDADGTRACDLEARTLLRPHASRVFTGARRWLWTEFRYPDEFAQANRAAAARGQPRASLQLWHLGPKIMEVDAFMRAHRDLDVREAHPELVFLRLNGGRPLPSKRSADGLRLRRELIRAQGIVLIDEWVDRTRIGTGATADDVLDACACALAARDPGGYLPPGEPPRDEHGLPMRIWY</sequence>
<gene>
    <name evidence="1" type="ORF">ACFFJ6_13815</name>
</gene>
<dbReference type="Proteomes" id="UP001589775">
    <property type="component" value="Unassembled WGS sequence"/>
</dbReference>
<comment type="caution">
    <text evidence="1">The sequence shown here is derived from an EMBL/GenBank/DDBJ whole genome shotgun (WGS) entry which is preliminary data.</text>
</comment>
<name>A0ABV6ETJ8_9BRAD</name>
<reference evidence="1 2" key="1">
    <citation type="submission" date="2024-09" db="EMBL/GenBank/DDBJ databases">
        <authorList>
            <person name="Sun Q."/>
            <person name="Mori K."/>
        </authorList>
    </citation>
    <scope>NUCLEOTIDE SEQUENCE [LARGE SCALE GENOMIC DNA]</scope>
    <source>
        <strain evidence="1 2">KCTC 23279</strain>
    </source>
</reference>
<keyword evidence="2" id="KW-1185">Reference proteome</keyword>
<dbReference type="InterPro" id="IPR007362">
    <property type="entry name" value="DUF429"/>
</dbReference>
<evidence type="ECO:0000313" key="1">
    <source>
        <dbReference type="EMBL" id="MFC0241558.1"/>
    </source>
</evidence>
<organism evidence="1 2">
    <name type="scientific">Rhodopseudomonas telluris</name>
    <dbReference type="NCBI Taxonomy" id="644215"/>
    <lineage>
        <taxon>Bacteria</taxon>
        <taxon>Pseudomonadati</taxon>
        <taxon>Pseudomonadota</taxon>
        <taxon>Alphaproteobacteria</taxon>
        <taxon>Hyphomicrobiales</taxon>
        <taxon>Nitrobacteraceae</taxon>
        <taxon>Rhodopseudomonas</taxon>
    </lineage>
</organism>
<evidence type="ECO:0000313" key="2">
    <source>
        <dbReference type="Proteomes" id="UP001589775"/>
    </source>
</evidence>
<accession>A0ABV6ETJ8</accession>
<proteinExistence type="predicted"/>
<dbReference type="EMBL" id="JBHLWM010000005">
    <property type="protein sequence ID" value="MFC0241558.1"/>
    <property type="molecule type" value="Genomic_DNA"/>
</dbReference>
<protein>
    <submittedName>
        <fullName evidence="1">DUF429 domain-containing protein</fullName>
    </submittedName>
</protein>
<dbReference type="Pfam" id="PF04250">
    <property type="entry name" value="DUF429"/>
    <property type="match status" value="1"/>
</dbReference>